<comment type="caution">
    <text evidence="1">The sequence shown here is derived from an EMBL/GenBank/DDBJ whole genome shotgun (WGS) entry which is preliminary data.</text>
</comment>
<evidence type="ECO:0000313" key="1">
    <source>
        <dbReference type="EMBL" id="GFY75937.1"/>
    </source>
</evidence>
<sequence>MEGIHKIANERNLYQENIPFSAASTISRSEISGSRYIKSKKNQRDQETANDCSVWKVGKASISVTGRHLQQIQLCRQRAEQLAIAHAVH</sequence>
<proteinExistence type="predicted"/>
<dbReference type="AlphaFoldDB" id="A0A8X7CT75"/>
<name>A0A8X7CT75_9ARAC</name>
<protein>
    <submittedName>
        <fullName evidence="1">Uncharacterized protein</fullName>
    </submittedName>
</protein>
<dbReference type="Proteomes" id="UP000886998">
    <property type="component" value="Unassembled WGS sequence"/>
</dbReference>
<organism evidence="1 2">
    <name type="scientific">Trichonephila inaurata madagascariensis</name>
    <dbReference type="NCBI Taxonomy" id="2747483"/>
    <lineage>
        <taxon>Eukaryota</taxon>
        <taxon>Metazoa</taxon>
        <taxon>Ecdysozoa</taxon>
        <taxon>Arthropoda</taxon>
        <taxon>Chelicerata</taxon>
        <taxon>Arachnida</taxon>
        <taxon>Araneae</taxon>
        <taxon>Araneomorphae</taxon>
        <taxon>Entelegynae</taxon>
        <taxon>Araneoidea</taxon>
        <taxon>Nephilidae</taxon>
        <taxon>Trichonephila</taxon>
        <taxon>Trichonephila inaurata</taxon>
    </lineage>
</organism>
<evidence type="ECO:0000313" key="2">
    <source>
        <dbReference type="Proteomes" id="UP000886998"/>
    </source>
</evidence>
<keyword evidence="2" id="KW-1185">Reference proteome</keyword>
<accession>A0A8X7CT75</accession>
<reference evidence="1" key="1">
    <citation type="submission" date="2020-08" db="EMBL/GenBank/DDBJ databases">
        <title>Multicomponent nature underlies the extraordinary mechanical properties of spider dragline silk.</title>
        <authorList>
            <person name="Kono N."/>
            <person name="Nakamura H."/>
            <person name="Mori M."/>
            <person name="Yoshida Y."/>
            <person name="Ohtoshi R."/>
            <person name="Malay A.D."/>
            <person name="Moran D.A.P."/>
            <person name="Tomita M."/>
            <person name="Numata K."/>
            <person name="Arakawa K."/>
        </authorList>
    </citation>
    <scope>NUCLEOTIDE SEQUENCE</scope>
</reference>
<gene>
    <name evidence="1" type="ORF">TNIN_83331</name>
</gene>
<dbReference type="EMBL" id="BMAV01021686">
    <property type="protein sequence ID" value="GFY75937.1"/>
    <property type="molecule type" value="Genomic_DNA"/>
</dbReference>